<dbReference type="PANTHER" id="PTHR20426">
    <property type="entry name" value="RIBOSOME BIOGENESIS PROTEIN TSR3 HOMOLOG"/>
    <property type="match status" value="1"/>
</dbReference>
<evidence type="ECO:0000256" key="2">
    <source>
        <dbReference type="ARBA" id="ARBA00022517"/>
    </source>
</evidence>
<evidence type="ECO:0000259" key="6">
    <source>
        <dbReference type="Pfam" id="PF04034"/>
    </source>
</evidence>
<dbReference type="Pfam" id="PF04034">
    <property type="entry name" value="Ribo_biogen_C"/>
    <property type="match status" value="1"/>
</dbReference>
<reference evidence="7 8" key="1">
    <citation type="journal article" date="2018" name="Nat. Ecol. Evol.">
        <title>Genomic signatures of mitonuclear coevolution across populations of Tigriopus californicus.</title>
        <authorList>
            <person name="Barreto F.S."/>
            <person name="Watson E.T."/>
            <person name="Lima T.G."/>
            <person name="Willett C.S."/>
            <person name="Edmands S."/>
            <person name="Li W."/>
            <person name="Burton R.S."/>
        </authorList>
    </citation>
    <scope>NUCLEOTIDE SEQUENCE [LARGE SCALE GENOMIC DNA]</scope>
    <source>
        <strain evidence="7 8">San Diego</strain>
    </source>
</reference>
<evidence type="ECO:0000313" key="8">
    <source>
        <dbReference type="Proteomes" id="UP000318571"/>
    </source>
</evidence>
<evidence type="ECO:0000256" key="3">
    <source>
        <dbReference type="ARBA" id="ARBA00022552"/>
    </source>
</evidence>
<evidence type="ECO:0000256" key="5">
    <source>
        <dbReference type="ARBA" id="ARBA00022691"/>
    </source>
</evidence>
<dbReference type="OMA" id="HHQKRDE"/>
<keyword evidence="4" id="KW-0808">Transferase</keyword>
<name>A0A553PBV8_TIGCA</name>
<keyword evidence="2" id="KW-0690">Ribosome biogenesis</keyword>
<dbReference type="EMBL" id="VCGU01000005">
    <property type="protein sequence ID" value="TRY75167.1"/>
    <property type="molecule type" value="Genomic_DNA"/>
</dbReference>
<accession>A0A553PBV8</accession>
<proteinExistence type="predicted"/>
<protein>
    <recommendedName>
        <fullName evidence="6">16S/18S rRNA aminocarboxypropyltransferase Tsr3 C-terminal domain-containing protein</fullName>
    </recommendedName>
</protein>
<dbReference type="AlphaFoldDB" id="A0A553PBV8"/>
<dbReference type="InterPro" id="IPR007177">
    <property type="entry name" value="Tsr3_C"/>
</dbReference>
<dbReference type="PANTHER" id="PTHR20426:SF0">
    <property type="entry name" value="18S RRNA AMINOCARBOXYPROPYLTRANSFERASE"/>
    <property type="match status" value="1"/>
</dbReference>
<keyword evidence="3" id="KW-0698">rRNA processing</keyword>
<keyword evidence="8" id="KW-1185">Reference proteome</keyword>
<evidence type="ECO:0000256" key="4">
    <source>
        <dbReference type="ARBA" id="ARBA00022679"/>
    </source>
</evidence>
<organism evidence="7 8">
    <name type="scientific">Tigriopus californicus</name>
    <name type="common">Marine copepod</name>
    <dbReference type="NCBI Taxonomy" id="6832"/>
    <lineage>
        <taxon>Eukaryota</taxon>
        <taxon>Metazoa</taxon>
        <taxon>Ecdysozoa</taxon>
        <taxon>Arthropoda</taxon>
        <taxon>Crustacea</taxon>
        <taxon>Multicrustacea</taxon>
        <taxon>Hexanauplia</taxon>
        <taxon>Copepoda</taxon>
        <taxon>Harpacticoida</taxon>
        <taxon>Harpacticidae</taxon>
        <taxon>Tigriopus</taxon>
    </lineage>
</organism>
<evidence type="ECO:0000256" key="1">
    <source>
        <dbReference type="ARBA" id="ARBA00022490"/>
    </source>
</evidence>
<dbReference type="GO" id="GO:0106388">
    <property type="term" value="F:rRNA small subunit aminocarboxypropyltransferase activity"/>
    <property type="evidence" value="ECO:0007669"/>
    <property type="project" value="InterPro"/>
</dbReference>
<feature type="domain" description="16S/18S rRNA aminocarboxypropyltransferase Tsr3 C-terminal" evidence="6">
    <location>
        <begin position="37"/>
        <end position="92"/>
    </location>
</feature>
<evidence type="ECO:0000313" key="7">
    <source>
        <dbReference type="EMBL" id="TRY75167.1"/>
    </source>
</evidence>
<comment type="caution">
    <text evidence="7">The sequence shown here is derived from an EMBL/GenBank/DDBJ whole genome shotgun (WGS) entry which is preliminary data.</text>
</comment>
<keyword evidence="5" id="KW-0949">S-adenosyl-L-methionine</keyword>
<dbReference type="InterPro" id="IPR022968">
    <property type="entry name" value="Tsr3-like"/>
</dbReference>
<sequence>MDLISEIRLGQSLTGLCFSQQGQHCDREVVSQWGAIALAAALYITGYPDIARKYMGKFSWGHAFLSLNKDLLDRKAACAPSSDVVKCQNEFLALERESHHQKRDEIDLPPIYV</sequence>
<dbReference type="STRING" id="6832.A0A553PBV8"/>
<keyword evidence="1" id="KW-0963">Cytoplasm</keyword>
<gene>
    <name evidence="7" type="ORF">TCAL_14585</name>
</gene>
<dbReference type="Proteomes" id="UP000318571">
    <property type="component" value="Chromosome 2"/>
</dbReference>
<dbReference type="GO" id="GO:0030490">
    <property type="term" value="P:maturation of SSU-rRNA"/>
    <property type="evidence" value="ECO:0007669"/>
    <property type="project" value="TreeGrafter"/>
</dbReference>